<keyword evidence="15" id="KW-1185">Reference proteome</keyword>
<dbReference type="VEuPathDB" id="MicrosporidiaDB:TUBRATIS_25570"/>
<comment type="subcellular location">
    <subcellularLocation>
        <location evidence="1">Cytoplasm</location>
    </subcellularLocation>
</comment>
<comment type="catalytic activity">
    <reaction evidence="10">
        <text>tRNA(Val) + L-valine + ATP = L-valyl-tRNA(Val) + AMP + diphosphate</text>
        <dbReference type="Rhea" id="RHEA:10704"/>
        <dbReference type="Rhea" id="RHEA-COMP:9672"/>
        <dbReference type="Rhea" id="RHEA-COMP:9708"/>
        <dbReference type="ChEBI" id="CHEBI:30616"/>
        <dbReference type="ChEBI" id="CHEBI:33019"/>
        <dbReference type="ChEBI" id="CHEBI:57762"/>
        <dbReference type="ChEBI" id="CHEBI:78442"/>
        <dbReference type="ChEBI" id="CHEBI:78537"/>
        <dbReference type="ChEBI" id="CHEBI:456215"/>
        <dbReference type="EC" id="6.1.1.9"/>
    </reaction>
</comment>
<dbReference type="InterPro" id="IPR009008">
    <property type="entry name" value="Val/Leu/Ile-tRNA-synth_edit"/>
</dbReference>
<evidence type="ECO:0000256" key="6">
    <source>
        <dbReference type="ARBA" id="ARBA00022840"/>
    </source>
</evidence>
<evidence type="ECO:0000256" key="1">
    <source>
        <dbReference type="ARBA" id="ARBA00004496"/>
    </source>
</evidence>
<dbReference type="PROSITE" id="PS00178">
    <property type="entry name" value="AA_TRNA_LIGASE_I"/>
    <property type="match status" value="1"/>
</dbReference>
<dbReference type="Gene3D" id="3.90.740.10">
    <property type="entry name" value="Valyl/Leucyl/Isoleucyl-tRNA synthetase, editing domain"/>
    <property type="match status" value="1"/>
</dbReference>
<keyword evidence="7 11" id="KW-0648">Protein biosynthesis</keyword>
<dbReference type="Proteomes" id="UP000282876">
    <property type="component" value="Unassembled WGS sequence"/>
</dbReference>
<evidence type="ECO:0000256" key="10">
    <source>
        <dbReference type="ARBA" id="ARBA00047552"/>
    </source>
</evidence>
<evidence type="ECO:0000256" key="7">
    <source>
        <dbReference type="ARBA" id="ARBA00022917"/>
    </source>
</evidence>
<feature type="domain" description="Methionyl/Valyl/Leucyl/Isoleucyl-tRNA synthetase anticodon-binding" evidence="13">
    <location>
        <begin position="716"/>
        <end position="829"/>
    </location>
</feature>
<name>A0A437AIW2_9MICR</name>
<keyword evidence="6 11" id="KW-0067">ATP-binding</keyword>
<dbReference type="InterPro" id="IPR009080">
    <property type="entry name" value="tRNAsynth_Ia_anticodon-bd"/>
</dbReference>
<dbReference type="GO" id="GO:0005524">
    <property type="term" value="F:ATP binding"/>
    <property type="evidence" value="ECO:0007669"/>
    <property type="project" value="UniProtKB-KW"/>
</dbReference>
<dbReference type="GO" id="GO:0005829">
    <property type="term" value="C:cytosol"/>
    <property type="evidence" value="ECO:0007669"/>
    <property type="project" value="TreeGrafter"/>
</dbReference>
<comment type="similarity">
    <text evidence="2 11">Belongs to the class-I aminoacyl-tRNA synthetase family.</text>
</comment>
<dbReference type="NCBIfam" id="TIGR00422">
    <property type="entry name" value="valS"/>
    <property type="match status" value="1"/>
</dbReference>
<gene>
    <name evidence="14" type="ORF">TUBRATIS_25570</name>
</gene>
<accession>A0A437AIW2</accession>
<comment type="caution">
    <text evidence="14">The sequence shown here is derived from an EMBL/GenBank/DDBJ whole genome shotgun (WGS) entry which is preliminary data.</text>
</comment>
<dbReference type="SUPFAM" id="SSF52374">
    <property type="entry name" value="Nucleotidylyl transferase"/>
    <property type="match status" value="1"/>
</dbReference>
<evidence type="ECO:0000256" key="8">
    <source>
        <dbReference type="ARBA" id="ARBA00023146"/>
    </source>
</evidence>
<evidence type="ECO:0000256" key="3">
    <source>
        <dbReference type="ARBA" id="ARBA00013169"/>
    </source>
</evidence>
<dbReference type="InterPro" id="IPR001412">
    <property type="entry name" value="aa-tRNA-synth_I_CS"/>
</dbReference>
<organism evidence="14 15">
    <name type="scientific">Tubulinosema ratisbonensis</name>
    <dbReference type="NCBI Taxonomy" id="291195"/>
    <lineage>
        <taxon>Eukaryota</taxon>
        <taxon>Fungi</taxon>
        <taxon>Fungi incertae sedis</taxon>
        <taxon>Microsporidia</taxon>
        <taxon>Tubulinosematoidea</taxon>
        <taxon>Tubulinosematidae</taxon>
        <taxon>Tubulinosema</taxon>
    </lineage>
</organism>
<evidence type="ECO:0000256" key="4">
    <source>
        <dbReference type="ARBA" id="ARBA00022598"/>
    </source>
</evidence>
<dbReference type="Gene3D" id="1.10.730.10">
    <property type="entry name" value="Isoleucyl-tRNA Synthetase, Domain 1"/>
    <property type="match status" value="1"/>
</dbReference>
<dbReference type="PANTHER" id="PTHR11946:SF109">
    <property type="entry name" value="VALINE--TRNA LIGASE"/>
    <property type="match status" value="1"/>
</dbReference>
<dbReference type="STRING" id="291195.A0A437AIW2"/>
<dbReference type="PANTHER" id="PTHR11946">
    <property type="entry name" value="VALYL-TRNA SYNTHETASES"/>
    <property type="match status" value="1"/>
</dbReference>
<dbReference type="Gene3D" id="3.40.50.620">
    <property type="entry name" value="HUPs"/>
    <property type="match status" value="2"/>
</dbReference>
<protein>
    <recommendedName>
        <fullName evidence="3">valine--tRNA ligase</fullName>
        <ecNumber evidence="3">6.1.1.9</ecNumber>
    </recommendedName>
    <alternativeName>
        <fullName evidence="9">Valyl-tRNA synthetase</fullName>
    </alternativeName>
</protein>
<evidence type="ECO:0000256" key="2">
    <source>
        <dbReference type="ARBA" id="ARBA00005594"/>
    </source>
</evidence>
<dbReference type="GO" id="GO:0006438">
    <property type="term" value="P:valyl-tRNA aminoacylation"/>
    <property type="evidence" value="ECO:0007669"/>
    <property type="project" value="InterPro"/>
</dbReference>
<keyword evidence="8 11" id="KW-0030">Aminoacyl-tRNA synthetase</keyword>
<evidence type="ECO:0000259" key="13">
    <source>
        <dbReference type="Pfam" id="PF08264"/>
    </source>
</evidence>
<evidence type="ECO:0000313" key="15">
    <source>
        <dbReference type="Proteomes" id="UP000282876"/>
    </source>
</evidence>
<dbReference type="AlphaFoldDB" id="A0A437AIW2"/>
<dbReference type="GO" id="GO:0002161">
    <property type="term" value="F:aminoacyl-tRNA deacylase activity"/>
    <property type="evidence" value="ECO:0007669"/>
    <property type="project" value="InterPro"/>
</dbReference>
<dbReference type="GO" id="GO:0004832">
    <property type="term" value="F:valine-tRNA ligase activity"/>
    <property type="evidence" value="ECO:0007669"/>
    <property type="project" value="UniProtKB-EC"/>
</dbReference>
<dbReference type="InterPro" id="IPR013155">
    <property type="entry name" value="M/V/L/I-tRNA-synth_anticd-bd"/>
</dbReference>
<dbReference type="SUPFAM" id="SSF50677">
    <property type="entry name" value="ValRS/IleRS/LeuRS editing domain"/>
    <property type="match status" value="1"/>
</dbReference>
<evidence type="ECO:0000256" key="5">
    <source>
        <dbReference type="ARBA" id="ARBA00022741"/>
    </source>
</evidence>
<dbReference type="SUPFAM" id="SSF47323">
    <property type="entry name" value="Anticodon-binding domain of a subclass of class I aminoacyl-tRNA synthetases"/>
    <property type="match status" value="1"/>
</dbReference>
<dbReference type="PRINTS" id="PR00986">
    <property type="entry name" value="TRNASYNTHVAL"/>
</dbReference>
<dbReference type="CDD" id="cd07962">
    <property type="entry name" value="Anticodon_Ia_Val"/>
    <property type="match status" value="1"/>
</dbReference>
<dbReference type="Pfam" id="PF00133">
    <property type="entry name" value="tRNA-synt_1"/>
    <property type="match status" value="1"/>
</dbReference>
<evidence type="ECO:0000313" key="14">
    <source>
        <dbReference type="EMBL" id="RVD91006.1"/>
    </source>
</evidence>
<keyword evidence="4 11" id="KW-0436">Ligase</keyword>
<dbReference type="Pfam" id="PF08264">
    <property type="entry name" value="Anticodon_1"/>
    <property type="match status" value="1"/>
</dbReference>
<dbReference type="InterPro" id="IPR002300">
    <property type="entry name" value="aa-tRNA-synth_Ia"/>
</dbReference>
<keyword evidence="5 11" id="KW-0547">Nucleotide-binding</keyword>
<reference evidence="14 15" key="1">
    <citation type="submission" date="2018-10" db="EMBL/GenBank/DDBJ databases">
        <title>Draft genome sequence of the microsporidian Tubulinosema ratisbonensis.</title>
        <authorList>
            <person name="Polonais V."/>
            <person name="Peyretaillade E."/>
            <person name="Niehus S."/>
            <person name="Wawrzyniak I."/>
            <person name="Franchet A."/>
            <person name="Gaspin C."/>
            <person name="Reichstadt M."/>
            <person name="Belser C."/>
            <person name="Labadie K."/>
            <person name="Delbac F."/>
            <person name="Ferrandon D."/>
        </authorList>
    </citation>
    <scope>NUCLEOTIDE SEQUENCE [LARGE SCALE GENOMIC DNA]</scope>
    <source>
        <strain evidence="14 15">Franzen</strain>
    </source>
</reference>
<dbReference type="NCBIfam" id="NF004349">
    <property type="entry name" value="PRK05729.1"/>
    <property type="match status" value="1"/>
</dbReference>
<evidence type="ECO:0000256" key="11">
    <source>
        <dbReference type="RuleBase" id="RU363035"/>
    </source>
</evidence>
<dbReference type="InterPro" id="IPR002303">
    <property type="entry name" value="Valyl-tRNA_ligase"/>
</dbReference>
<dbReference type="InterPro" id="IPR014729">
    <property type="entry name" value="Rossmann-like_a/b/a_fold"/>
</dbReference>
<dbReference type="EC" id="6.1.1.9" evidence="3"/>
<evidence type="ECO:0000256" key="9">
    <source>
        <dbReference type="ARBA" id="ARBA00029936"/>
    </source>
</evidence>
<dbReference type="OrthoDB" id="629407at2759"/>
<dbReference type="EMBL" id="RCSS01000688">
    <property type="protein sequence ID" value="RVD91006.1"/>
    <property type="molecule type" value="Genomic_DNA"/>
</dbReference>
<sequence>MEIKDNYDPVITEEEIQSYWEKNKTFITKEKNDKFVMILPPPNITGKLHIGHALMISIQDCVARYERLKGKQVLFLPGTDHAGISTQTVIEKMMDAELRESVESNTVALDNLSIKESNFVKESVTLEQKFAYAKKWKSTYESEINTQLKRLGASCDFTKSKFTLDKEFNELVTDTFINLHKRKMIYRDYRLINYSCKLKSVISDLEVENKEIKGNTKLMMDGKYYKFGLMYYFYYPVIFKEKKNLAGYLEVCTTRPETIYGDTGVVLNCEDEFYKKIIKKSEIESINKVCCLNPLTNECIPIIFDSSVDKEFGTGVMKVTPGHDFNDYILGKKHNLEIKNILENNTIIFTGRQRFDERIEVVKLLKEKNLLTKIEDHDMVLPVCSRTGDIIEPKLMSQWFCDMTEARKLSLEVLDEIEFTPKESKKVMFKWIDNVKDWCLSRQLWWGHSIPAYKIYLNNEFFCWFVCKEISKEAVIDFLKEKGNQEKRIILESKLEEETFTFEITEKEMGREGNNLIKVSVVKDKDVLDTWFSSALCPLVHMNYPSKEFIPTSLLETGSDILFFWVARMIFMSVLLTNKIPFKKVLLHGLIRDSLGRKMSKSFGNVIDPLFIINGCTLNDLNLSLSKTLSKKEREISVNYQKKTFPNGIKKCGADALRFGLLNYVNDCKDVNLDIKRVEGYSRFCNKIYHMVKCYLSKLKETNQTCTTDLQLECVNWINNKFNECLKKVTFNLEKYNFMDACISLHSFILYDLCDIGLEINKEMFILNDTLLKNTLILLHPFMPFISEKMYQKMNLDLNKENKSILDERWPDPFKVFESNFDQIICEIKGLRNVEISSVEEKYFKVFKAVVKKKNVGCVEKGDKGGLVKYN</sequence>
<dbReference type="InterPro" id="IPR033705">
    <property type="entry name" value="Anticodon_Ia_Val"/>
</dbReference>
<evidence type="ECO:0000259" key="12">
    <source>
        <dbReference type="Pfam" id="PF00133"/>
    </source>
</evidence>
<feature type="domain" description="Aminoacyl-tRNA synthetase class Ia" evidence="12">
    <location>
        <begin position="16"/>
        <end position="674"/>
    </location>
</feature>
<proteinExistence type="inferred from homology"/>